<dbReference type="PANTHER" id="PTHR39441">
    <property type="entry name" value="DUF2252 DOMAIN-CONTAINING PROTEIN"/>
    <property type="match status" value="1"/>
</dbReference>
<accession>A0A6N3T369</accession>
<dbReference type="EMBL" id="BAMW01000006">
    <property type="protein sequence ID" value="GAN62112.1"/>
    <property type="molecule type" value="Genomic_DNA"/>
</dbReference>
<name>A0A6N3T369_9PROT</name>
<dbReference type="PANTHER" id="PTHR39441:SF1">
    <property type="entry name" value="DUF2252 DOMAIN-CONTAINING PROTEIN"/>
    <property type="match status" value="1"/>
</dbReference>
<comment type="caution">
    <text evidence="3">The sequence shown here is derived from an EMBL/GenBank/DDBJ whole genome shotgun (WGS) entry which is preliminary data.</text>
</comment>
<evidence type="ECO:0000256" key="1">
    <source>
        <dbReference type="SAM" id="MobiDB-lite"/>
    </source>
</evidence>
<sequence length="503" mass="53941">MTTHPTVQPVGATPAPTRDPHFLTRAERYAKGADLRRSVRRAMQADWTVPTNRVDPVSILVEQGQHRIASLLPVRYERMKASPFAFLRGAAAVMAADLAHTPTTGLTVQACGDCHLANFGSYASPEGLPVFDINDFDETYRAPFEWDVKRLGTSLVLAGEETGLSAKATRALAEEMALTYGSQMTRLAALTPLQVWLDRVDLMDAIAHFGDKKVRARIEAALAKRLDSASKHFGLVADDIEAPSLREHPPLVVRLPAQEDAIRHAFARYCETQPAERLALLNRYRLRDVIFKVVGVGSVGTFCAIGLFATPDGDVLLLQIKEAQTSVLAPFVPAAPHYINQGERVVTGQRMMQAVSDAFLGWTHSDGTAASGVSPDVGASAATTAQASLSHEASSTPKVSVADLSGTDRQFYVRRVKDQRLAAIGADFAQEGLADYARLCGRVLARAHARSGDVAAIAGYIGKGSAFADGIADFSTAYAAQTHKDWSTFTTALKKGGLGAVSA</sequence>
<protein>
    <recommendedName>
        <fullName evidence="6">DUF2252 domain-containing protein</fullName>
    </recommendedName>
</protein>
<reference evidence="3 5" key="2">
    <citation type="submission" date="2019-07" db="EMBL/GenBank/DDBJ databases">
        <title>Whole genome shotgun sequence of Acetobacter indonesiensis NBRC 16471.</title>
        <authorList>
            <person name="Hosoyama A."/>
            <person name="Uohara A."/>
            <person name="Ohji S."/>
            <person name="Ichikawa N."/>
        </authorList>
    </citation>
    <scope>NUCLEOTIDE SEQUENCE [LARGE SCALE GENOMIC DNA]</scope>
    <source>
        <strain evidence="3 5">NBRC 16471</strain>
    </source>
</reference>
<dbReference type="InterPro" id="IPR018721">
    <property type="entry name" value="DUF2252"/>
</dbReference>
<proteinExistence type="predicted"/>
<feature type="region of interest" description="Disordered" evidence="1">
    <location>
        <begin position="1"/>
        <end position="20"/>
    </location>
</feature>
<dbReference type="Proteomes" id="UP000321104">
    <property type="component" value="Unassembled WGS sequence"/>
</dbReference>
<gene>
    <name evidence="2" type="ORF">Abin_006_102</name>
    <name evidence="3" type="ORF">AIN02nite_01040</name>
</gene>
<dbReference type="EMBL" id="BJXQ01000001">
    <property type="protein sequence ID" value="GEN02079.1"/>
    <property type="molecule type" value="Genomic_DNA"/>
</dbReference>
<dbReference type="Proteomes" id="UP000032673">
    <property type="component" value="Unassembled WGS sequence"/>
</dbReference>
<dbReference type="AlphaFoldDB" id="A0A6N3T369"/>
<evidence type="ECO:0000313" key="3">
    <source>
        <dbReference type="EMBL" id="GEN02079.1"/>
    </source>
</evidence>
<evidence type="ECO:0000313" key="4">
    <source>
        <dbReference type="Proteomes" id="UP000032673"/>
    </source>
</evidence>
<dbReference type="RefSeq" id="WP_084593394.1">
    <property type="nucleotide sequence ID" value="NZ_BAMW01000006.1"/>
</dbReference>
<organism evidence="3 5">
    <name type="scientific">Acetobacter indonesiensis</name>
    <dbReference type="NCBI Taxonomy" id="104101"/>
    <lineage>
        <taxon>Bacteria</taxon>
        <taxon>Pseudomonadati</taxon>
        <taxon>Pseudomonadota</taxon>
        <taxon>Alphaproteobacteria</taxon>
        <taxon>Acetobacterales</taxon>
        <taxon>Acetobacteraceae</taxon>
        <taxon>Acetobacter</taxon>
    </lineage>
</organism>
<evidence type="ECO:0008006" key="6">
    <source>
        <dbReference type="Google" id="ProtNLM"/>
    </source>
</evidence>
<reference evidence="2 4" key="1">
    <citation type="submission" date="2012-11" db="EMBL/GenBank/DDBJ databases">
        <title>Whole genome sequence of Acetobacter indonesiensis 5H-1.</title>
        <authorList>
            <person name="Azuma Y."/>
            <person name="Higashiura N."/>
            <person name="Hirakawa H."/>
            <person name="Matsushita K."/>
        </authorList>
    </citation>
    <scope>NUCLEOTIDE SEQUENCE [LARGE SCALE GENOMIC DNA]</scope>
    <source>
        <strain evidence="2 4">5H-1</strain>
    </source>
</reference>
<evidence type="ECO:0000313" key="2">
    <source>
        <dbReference type="EMBL" id="GAN62112.1"/>
    </source>
</evidence>
<dbReference type="Pfam" id="PF10009">
    <property type="entry name" value="DUF2252"/>
    <property type="match status" value="2"/>
</dbReference>
<evidence type="ECO:0000313" key="5">
    <source>
        <dbReference type="Proteomes" id="UP000321104"/>
    </source>
</evidence>
<keyword evidence="4" id="KW-1185">Reference proteome</keyword>